<dbReference type="AlphaFoldDB" id="S8DZG0"/>
<dbReference type="InterPro" id="IPR046960">
    <property type="entry name" value="PPR_At4g14850-like_plant"/>
</dbReference>
<dbReference type="Gene3D" id="1.25.40.10">
    <property type="entry name" value="Tetratricopeptide repeat domain"/>
    <property type="match status" value="3"/>
</dbReference>
<dbReference type="InterPro" id="IPR002885">
    <property type="entry name" value="PPR_rpt"/>
</dbReference>
<dbReference type="Pfam" id="PF20431">
    <property type="entry name" value="E_motif"/>
    <property type="match status" value="1"/>
</dbReference>
<name>S8DZG0_9LAMI</name>
<reference evidence="5 6" key="1">
    <citation type="journal article" date="2013" name="BMC Genomics">
        <title>The miniature genome of a carnivorous plant Genlisea aurea contains a low number of genes and short non-coding sequences.</title>
        <authorList>
            <person name="Leushkin E.V."/>
            <person name="Sutormin R.A."/>
            <person name="Nabieva E.R."/>
            <person name="Penin A.A."/>
            <person name="Kondrashov A.S."/>
            <person name="Logacheva M.D."/>
        </authorList>
    </citation>
    <scope>NUCLEOTIDE SEQUENCE [LARGE SCALE GENOMIC DNA]</scope>
</reference>
<evidence type="ECO:0000313" key="5">
    <source>
        <dbReference type="EMBL" id="EPS65402.1"/>
    </source>
</evidence>
<dbReference type="SUPFAM" id="SSF48452">
    <property type="entry name" value="TPR-like"/>
    <property type="match status" value="1"/>
</dbReference>
<dbReference type="GO" id="GO:0008270">
    <property type="term" value="F:zinc ion binding"/>
    <property type="evidence" value="ECO:0007669"/>
    <property type="project" value="InterPro"/>
</dbReference>
<evidence type="ECO:0000256" key="3">
    <source>
        <dbReference type="PROSITE-ProRule" id="PRU00708"/>
    </source>
</evidence>
<dbReference type="InterPro" id="IPR011990">
    <property type="entry name" value="TPR-like_helical_dom_sf"/>
</dbReference>
<dbReference type="Pfam" id="PF14432">
    <property type="entry name" value="DYW_deaminase"/>
    <property type="match status" value="1"/>
</dbReference>
<dbReference type="NCBIfam" id="TIGR00756">
    <property type="entry name" value="PPR"/>
    <property type="match status" value="4"/>
</dbReference>
<dbReference type="PANTHER" id="PTHR47926:SF464">
    <property type="entry name" value="DYW DOMAIN-CONTAINING PROTEIN"/>
    <property type="match status" value="1"/>
</dbReference>
<keyword evidence="6" id="KW-1185">Reference proteome</keyword>
<gene>
    <name evidence="5" type="ORF">M569_09375</name>
</gene>
<protein>
    <recommendedName>
        <fullName evidence="4">DYW domain-containing protein</fullName>
    </recommendedName>
</protein>
<accession>S8DZG0</accession>
<dbReference type="PANTHER" id="PTHR47926">
    <property type="entry name" value="PENTATRICOPEPTIDE REPEAT-CONTAINING PROTEIN"/>
    <property type="match status" value="1"/>
</dbReference>
<evidence type="ECO:0000313" key="6">
    <source>
        <dbReference type="Proteomes" id="UP000015453"/>
    </source>
</evidence>
<proteinExistence type="inferred from homology"/>
<feature type="domain" description="DYW" evidence="4">
    <location>
        <begin position="483"/>
        <end position="563"/>
    </location>
</feature>
<dbReference type="FunFam" id="1.25.40.10:FF:000090">
    <property type="entry name" value="Pentatricopeptide repeat-containing protein, chloroplastic"/>
    <property type="match status" value="1"/>
</dbReference>
<feature type="repeat" description="PPR" evidence="3">
    <location>
        <begin position="400"/>
        <end position="434"/>
    </location>
</feature>
<dbReference type="Proteomes" id="UP000015453">
    <property type="component" value="Unassembled WGS sequence"/>
</dbReference>
<dbReference type="InterPro" id="IPR032867">
    <property type="entry name" value="DYW_dom"/>
</dbReference>
<feature type="repeat" description="PPR" evidence="3">
    <location>
        <begin position="161"/>
        <end position="195"/>
    </location>
</feature>
<feature type="repeat" description="PPR" evidence="3">
    <location>
        <begin position="265"/>
        <end position="299"/>
    </location>
</feature>
<organism evidence="5 6">
    <name type="scientific">Genlisea aurea</name>
    <dbReference type="NCBI Taxonomy" id="192259"/>
    <lineage>
        <taxon>Eukaryota</taxon>
        <taxon>Viridiplantae</taxon>
        <taxon>Streptophyta</taxon>
        <taxon>Embryophyta</taxon>
        <taxon>Tracheophyta</taxon>
        <taxon>Spermatophyta</taxon>
        <taxon>Magnoliopsida</taxon>
        <taxon>eudicotyledons</taxon>
        <taxon>Gunneridae</taxon>
        <taxon>Pentapetalae</taxon>
        <taxon>asterids</taxon>
        <taxon>lamiids</taxon>
        <taxon>Lamiales</taxon>
        <taxon>Lentibulariaceae</taxon>
        <taxon>Genlisea</taxon>
    </lineage>
</organism>
<comment type="caution">
    <text evidence="5">The sequence shown here is derived from an EMBL/GenBank/DDBJ whole genome shotgun (WGS) entry which is preliminary data.</text>
</comment>
<dbReference type="EMBL" id="AUSU01004248">
    <property type="protein sequence ID" value="EPS65402.1"/>
    <property type="molecule type" value="Genomic_DNA"/>
</dbReference>
<comment type="similarity">
    <text evidence="1">Belongs to the PPR family. PCMP-H subfamily.</text>
</comment>
<dbReference type="GO" id="GO:0009451">
    <property type="term" value="P:RNA modification"/>
    <property type="evidence" value="ECO:0007669"/>
    <property type="project" value="InterPro"/>
</dbReference>
<keyword evidence="2" id="KW-0677">Repeat</keyword>
<dbReference type="PROSITE" id="PS51375">
    <property type="entry name" value="PPR"/>
    <property type="match status" value="3"/>
</dbReference>
<dbReference type="InterPro" id="IPR046848">
    <property type="entry name" value="E_motif"/>
</dbReference>
<dbReference type="Pfam" id="PF01535">
    <property type="entry name" value="PPR"/>
    <property type="match status" value="3"/>
</dbReference>
<dbReference type="GO" id="GO:0003723">
    <property type="term" value="F:RNA binding"/>
    <property type="evidence" value="ECO:0007669"/>
    <property type="project" value="InterPro"/>
</dbReference>
<evidence type="ECO:0000259" key="4">
    <source>
        <dbReference type="Pfam" id="PF14432"/>
    </source>
</evidence>
<evidence type="ECO:0000256" key="2">
    <source>
        <dbReference type="ARBA" id="ARBA00022737"/>
    </source>
</evidence>
<dbReference type="Pfam" id="PF13041">
    <property type="entry name" value="PPR_2"/>
    <property type="match status" value="1"/>
</dbReference>
<dbReference type="OrthoDB" id="1912849at2759"/>
<evidence type="ECO:0000256" key="1">
    <source>
        <dbReference type="ARBA" id="ARBA00006643"/>
    </source>
</evidence>
<sequence length="563" mass="61629">MLNPAGDDPRRIHSDAIIRGVSPTPRNIDFFNKLITLYSAADLQSSSLRLFLSIPCPNAVTFTSIISAFSESPPAAVSLFRSMLRHPRRPLPNPRTFAVLLKTCAAAAAAAIAVGPQLHSLSLKLASYDNPFVGSALVSLYCKTPDADSARQVFDEMSGPDGFCYAAVINGLARNDRPLDALGYFSEMRNRDVGSSFHSVSGALRAASTAAMLDQCTVIHGHAAVIGMDSETHVGTALIDAYGKCGLVDDARKLFHQLEDSDHDNLAAWNSIMAAYAQQGDHQTATELFTSMETRKLNPDPYTFLAILTALCNASMAAETQTWLEAMKSQYAMEPHIQHYTCLVAALARSGRSEEAENLVLSMPHEPDAAVWRTLLSAEDKNPERALRISEKLLEINPNDDSAYVILANALSRAGRTEEVRRVRKAMRETGVRKDVGRSWIEVRGTVHAFFSGDARHPRNGEIRGKVAELRAKVGEESSTGEDDDGGGTVWEHSERLAVAFGLLEGVTPAGKVVRVVKNLRMCGDCHVVFQCISRVEEREILVRDAHRYHRFCNGRCTCGDSW</sequence>